<dbReference type="InterPro" id="IPR010998">
    <property type="entry name" value="Integrase_recombinase_N"/>
</dbReference>
<evidence type="ECO:0000256" key="3">
    <source>
        <dbReference type="ARBA" id="ARBA00023172"/>
    </source>
</evidence>
<feature type="domain" description="Tyr recombinase" evidence="4">
    <location>
        <begin position="330"/>
        <end position="514"/>
    </location>
</feature>
<dbReference type="InterPro" id="IPR050090">
    <property type="entry name" value="Tyrosine_recombinase_XerCD"/>
</dbReference>
<dbReference type="PANTHER" id="PTHR30349:SF90">
    <property type="entry name" value="TYROSINE RECOMBINASE XERD"/>
    <property type="match status" value="1"/>
</dbReference>
<dbReference type="Gene3D" id="1.10.443.10">
    <property type="entry name" value="Intergrase catalytic core"/>
    <property type="match status" value="1"/>
</dbReference>
<evidence type="ECO:0000259" key="4">
    <source>
        <dbReference type="PROSITE" id="PS51898"/>
    </source>
</evidence>
<dbReference type="Gene3D" id="1.10.150.130">
    <property type="match status" value="1"/>
</dbReference>
<accession>A0A6B0Y3H2</accession>
<reference evidence="5" key="1">
    <citation type="submission" date="2019-09" db="EMBL/GenBank/DDBJ databases">
        <title>Characterisation of the sponge microbiome using genome-centric metagenomics.</title>
        <authorList>
            <person name="Engelberts J.P."/>
            <person name="Robbins S.J."/>
            <person name="De Goeij J.M."/>
            <person name="Aranda M."/>
            <person name="Bell S.C."/>
            <person name="Webster N.S."/>
        </authorList>
    </citation>
    <scope>NUCLEOTIDE SEQUENCE</scope>
    <source>
        <strain evidence="5">SB0664_bin_43</strain>
    </source>
</reference>
<dbReference type="EMBL" id="VXRY01000493">
    <property type="protein sequence ID" value="MXY34795.1"/>
    <property type="molecule type" value="Genomic_DNA"/>
</dbReference>
<dbReference type="GO" id="GO:0015074">
    <property type="term" value="P:DNA integration"/>
    <property type="evidence" value="ECO:0007669"/>
    <property type="project" value="UniProtKB-KW"/>
</dbReference>
<gene>
    <name evidence="5" type="ORF">F4Y60_12055</name>
</gene>
<keyword evidence="1" id="KW-0229">DNA integration</keyword>
<dbReference type="GO" id="GO:0003677">
    <property type="term" value="F:DNA binding"/>
    <property type="evidence" value="ECO:0007669"/>
    <property type="project" value="UniProtKB-KW"/>
</dbReference>
<dbReference type="Pfam" id="PF00589">
    <property type="entry name" value="Phage_integrase"/>
    <property type="match status" value="1"/>
</dbReference>
<keyword evidence="3" id="KW-0233">DNA recombination</keyword>
<sequence length="521" mass="58493">MRATMSSLNQCMRLPESGNLLPACLQDFVRELERAGRHESLIRRQRRAARHFLFWLEREDGTELESVDDAVLQRFSRHECTCPQMRDSTWSGPRRRRAMTGALKLVRFLEQTGVVRHPGELQRGFCLLESFLDRLADDACKSSTIASYRLTCGHFLVWIHQARVKLEEVDSHTVSRFLNHDCLCWGAPFLNPIKLFTGRRAAFRVQQFFRFLVDREVVSALPVPDPQPDDSLERFRDWLRRHRGVSDASIRIYSRNVSTLLDDLGEDAGVYSAALVRDVMLQRLTEASLPQAQSLTTAMRLYLRFLTSVGECRPGLVGAVPTPPSWRLSTLPRYLPLSDIERAIASCDTTSVVGVRDRAVLLLLARLGLRAGDVVALELDDIDWRQARLLVCGKSRRPTGLPLPQDAGDALLEYIERVRPVVCEDKVFLRIPAPHRPLQDSTSISAIANRALSRAGAAGRTPGGARVFRHSAATGLVRSGASLELVGTLLRHRLPNTTAIYAKVDVPMLLEVAEPWIGDAR</sequence>
<keyword evidence="2" id="KW-0238">DNA-binding</keyword>
<dbReference type="PANTHER" id="PTHR30349">
    <property type="entry name" value="PHAGE INTEGRASE-RELATED"/>
    <property type="match status" value="1"/>
</dbReference>
<dbReference type="SUPFAM" id="SSF56349">
    <property type="entry name" value="DNA breaking-rejoining enzymes"/>
    <property type="match status" value="1"/>
</dbReference>
<organism evidence="5">
    <name type="scientific">Boseongicola sp. SB0664_bin_43</name>
    <dbReference type="NCBI Taxonomy" id="2604844"/>
    <lineage>
        <taxon>Bacteria</taxon>
        <taxon>Pseudomonadati</taxon>
        <taxon>Pseudomonadota</taxon>
        <taxon>Alphaproteobacteria</taxon>
        <taxon>Rhodobacterales</taxon>
        <taxon>Paracoccaceae</taxon>
        <taxon>Boseongicola</taxon>
    </lineage>
</organism>
<proteinExistence type="predicted"/>
<dbReference type="PROSITE" id="PS51898">
    <property type="entry name" value="TYR_RECOMBINASE"/>
    <property type="match status" value="1"/>
</dbReference>
<evidence type="ECO:0000256" key="1">
    <source>
        <dbReference type="ARBA" id="ARBA00022908"/>
    </source>
</evidence>
<dbReference type="InterPro" id="IPR002104">
    <property type="entry name" value="Integrase_catalytic"/>
</dbReference>
<name>A0A6B0Y3H2_9RHOB</name>
<evidence type="ECO:0000256" key="2">
    <source>
        <dbReference type="ARBA" id="ARBA00023125"/>
    </source>
</evidence>
<evidence type="ECO:0000313" key="5">
    <source>
        <dbReference type="EMBL" id="MXY34795.1"/>
    </source>
</evidence>
<dbReference type="GO" id="GO:0006310">
    <property type="term" value="P:DNA recombination"/>
    <property type="evidence" value="ECO:0007669"/>
    <property type="project" value="UniProtKB-KW"/>
</dbReference>
<protein>
    <submittedName>
        <fullName evidence="5">Tyrosine-type recombinase/integrase</fullName>
    </submittedName>
</protein>
<comment type="caution">
    <text evidence="5">The sequence shown here is derived from an EMBL/GenBank/DDBJ whole genome shotgun (WGS) entry which is preliminary data.</text>
</comment>
<dbReference type="AlphaFoldDB" id="A0A6B0Y3H2"/>
<dbReference type="InterPro" id="IPR011010">
    <property type="entry name" value="DNA_brk_join_enz"/>
</dbReference>
<dbReference type="InterPro" id="IPR013762">
    <property type="entry name" value="Integrase-like_cat_sf"/>
</dbReference>